<dbReference type="Gene3D" id="3.30.730.20">
    <property type="entry name" value="Cell division activator CedA"/>
    <property type="match status" value="1"/>
</dbReference>
<gene>
    <name evidence="4" type="ORF">M979_0899</name>
</gene>
<dbReference type="NCBIfam" id="NF007510">
    <property type="entry name" value="PRK10113.1"/>
    <property type="match status" value="1"/>
</dbReference>
<dbReference type="InterPro" id="IPR038463">
    <property type="entry name" value="CedA-like_sf"/>
</dbReference>
<dbReference type="GO" id="GO:0003677">
    <property type="term" value="F:DNA binding"/>
    <property type="evidence" value="ECO:0007669"/>
    <property type="project" value="UniProtKB-KW"/>
</dbReference>
<sequence>MKPLRQPNTRPVLTYQPRVEPAPPAHALRVDGFKDVWLLRNRYVAFVLVGNAFRQSPPFTLPESAQRWATQVRHENEIY</sequence>
<dbReference type="AlphaFoldDB" id="A0A1B7HXT5"/>
<organism evidence="4 5">
    <name type="scientific">Buttiauxella noackiae ATCC 51607</name>
    <dbReference type="NCBI Taxonomy" id="1354255"/>
    <lineage>
        <taxon>Bacteria</taxon>
        <taxon>Pseudomonadati</taxon>
        <taxon>Pseudomonadota</taxon>
        <taxon>Gammaproteobacteria</taxon>
        <taxon>Enterobacterales</taxon>
        <taxon>Enterobacteriaceae</taxon>
        <taxon>Buttiauxella</taxon>
    </lineage>
</organism>
<evidence type="ECO:0000313" key="5">
    <source>
        <dbReference type="Proteomes" id="UP000078286"/>
    </source>
</evidence>
<protein>
    <submittedName>
        <fullName evidence="4">CedA family cell division activator</fullName>
    </submittedName>
</protein>
<dbReference type="Proteomes" id="UP000078286">
    <property type="component" value="Unassembled WGS sequence"/>
</dbReference>
<reference evidence="4 5" key="1">
    <citation type="submission" date="2016-04" db="EMBL/GenBank/DDBJ databases">
        <title>ATOL: Assembling a taxonomically balanced genome-scale reconstruction of the evolutionary history of the Enterobacteriaceae.</title>
        <authorList>
            <person name="Plunkett G.III."/>
            <person name="Neeno-Eckwall E.C."/>
            <person name="Glasner J.D."/>
            <person name="Perna N.T."/>
        </authorList>
    </citation>
    <scope>NUCLEOTIDE SEQUENCE [LARGE SCALE GENOMIC DNA]</scope>
    <source>
        <strain evidence="4 5">ATCC 51607</strain>
    </source>
</reference>
<comment type="caution">
    <text evidence="4">The sequence shown here is derived from an EMBL/GenBank/DDBJ whole genome shotgun (WGS) entry which is preliminary data.</text>
</comment>
<name>A0A1B7HXT5_9ENTR</name>
<evidence type="ECO:0000256" key="2">
    <source>
        <dbReference type="ARBA" id="ARBA00023125"/>
    </source>
</evidence>
<dbReference type="Pfam" id="PF10729">
    <property type="entry name" value="CedA"/>
    <property type="match status" value="1"/>
</dbReference>
<keyword evidence="2" id="KW-0238">DNA-binding</keyword>
<dbReference type="PATRIC" id="fig|1354255.3.peg.917"/>
<evidence type="ECO:0000256" key="3">
    <source>
        <dbReference type="ARBA" id="ARBA00023306"/>
    </source>
</evidence>
<dbReference type="GO" id="GO:0051301">
    <property type="term" value="P:cell division"/>
    <property type="evidence" value="ECO:0007669"/>
    <property type="project" value="UniProtKB-KW"/>
</dbReference>
<proteinExistence type="predicted"/>
<keyword evidence="3" id="KW-0131">Cell cycle</keyword>
<accession>A0A1B7HXT5</accession>
<keyword evidence="5" id="KW-1185">Reference proteome</keyword>
<dbReference type="InterPro" id="IPR019666">
    <property type="entry name" value="Cell_div_activator_CedA"/>
</dbReference>
<keyword evidence="1 4" id="KW-0132">Cell division</keyword>
<evidence type="ECO:0000313" key="4">
    <source>
        <dbReference type="EMBL" id="OAT20403.1"/>
    </source>
</evidence>
<dbReference type="EMBL" id="LXEO01000011">
    <property type="protein sequence ID" value="OAT20403.1"/>
    <property type="molecule type" value="Genomic_DNA"/>
</dbReference>
<dbReference type="RefSeq" id="WP_034457154.1">
    <property type="nucleotide sequence ID" value="NZ_LXEO01000011.1"/>
</dbReference>
<evidence type="ECO:0000256" key="1">
    <source>
        <dbReference type="ARBA" id="ARBA00022618"/>
    </source>
</evidence>